<reference evidence="6" key="1">
    <citation type="journal article" date="2019" name="Int. J. Syst. Evol. Microbiol.">
        <title>The Global Catalogue of Microorganisms (GCM) 10K type strain sequencing project: providing services to taxonomists for standard genome sequencing and annotation.</title>
        <authorList>
            <consortium name="The Broad Institute Genomics Platform"/>
            <consortium name="The Broad Institute Genome Sequencing Center for Infectious Disease"/>
            <person name="Wu L."/>
            <person name="Ma J."/>
        </authorList>
    </citation>
    <scope>NUCLEOTIDE SEQUENCE [LARGE SCALE GENOMIC DNA]</scope>
    <source>
        <strain evidence="6">CCUG 53903</strain>
    </source>
</reference>
<dbReference type="Gene3D" id="3.40.50.2300">
    <property type="match status" value="1"/>
</dbReference>
<dbReference type="PROSITE" id="PS50043">
    <property type="entry name" value="HTH_LUXR_2"/>
    <property type="match status" value="1"/>
</dbReference>
<evidence type="ECO:0000313" key="6">
    <source>
        <dbReference type="Proteomes" id="UP001596058"/>
    </source>
</evidence>
<feature type="modified residue" description="4-aspartylphosphate" evidence="2">
    <location>
        <position position="62"/>
    </location>
</feature>
<accession>A0ABW1CPV0</accession>
<dbReference type="RefSeq" id="WP_379516419.1">
    <property type="nucleotide sequence ID" value="NZ_JBHSPA010000027.1"/>
</dbReference>
<dbReference type="PANTHER" id="PTHR43214:SF42">
    <property type="entry name" value="TRANSCRIPTIONAL REGULATORY PROTEIN DESR"/>
    <property type="match status" value="1"/>
</dbReference>
<dbReference type="SMART" id="SM00448">
    <property type="entry name" value="REC"/>
    <property type="match status" value="1"/>
</dbReference>
<dbReference type="Pfam" id="PF00072">
    <property type="entry name" value="Response_reg"/>
    <property type="match status" value="1"/>
</dbReference>
<dbReference type="SUPFAM" id="SSF52172">
    <property type="entry name" value="CheY-like"/>
    <property type="match status" value="1"/>
</dbReference>
<evidence type="ECO:0000256" key="1">
    <source>
        <dbReference type="ARBA" id="ARBA00023125"/>
    </source>
</evidence>
<evidence type="ECO:0000259" key="4">
    <source>
        <dbReference type="PROSITE" id="PS50110"/>
    </source>
</evidence>
<dbReference type="PROSITE" id="PS50110">
    <property type="entry name" value="RESPONSE_REGULATORY"/>
    <property type="match status" value="1"/>
</dbReference>
<dbReference type="InterPro" id="IPR016032">
    <property type="entry name" value="Sig_transdc_resp-reg_C-effctor"/>
</dbReference>
<organism evidence="5 6">
    <name type="scientific">Nonomuraea insulae</name>
    <dbReference type="NCBI Taxonomy" id="1616787"/>
    <lineage>
        <taxon>Bacteria</taxon>
        <taxon>Bacillati</taxon>
        <taxon>Actinomycetota</taxon>
        <taxon>Actinomycetes</taxon>
        <taxon>Streptosporangiales</taxon>
        <taxon>Streptosporangiaceae</taxon>
        <taxon>Nonomuraea</taxon>
    </lineage>
</organism>
<dbReference type="GO" id="GO:0003677">
    <property type="term" value="F:DNA binding"/>
    <property type="evidence" value="ECO:0007669"/>
    <property type="project" value="UniProtKB-KW"/>
</dbReference>
<evidence type="ECO:0000259" key="3">
    <source>
        <dbReference type="PROSITE" id="PS50043"/>
    </source>
</evidence>
<keyword evidence="2" id="KW-0597">Phosphoprotein</keyword>
<sequence>MIRSAGEKDIGVLMAEDVAMLRHALVSLLNLEPDIQVLVEVEAGDEVLPAARKHRPQVAVIDINMPRLNGLDAAAQLRVHLPEVRVLILTSLGKPGILRKVLTAQVSGFILKDGPPEQLAQAIRDVFQGKRVIDPQLALMAWDSGENPLSNREAEVLRLTGRGENPEEIAKKLFLSTGTIRNYLTTSVTKLNARNKIDALRIAEEMGWL</sequence>
<evidence type="ECO:0000256" key="2">
    <source>
        <dbReference type="PROSITE-ProRule" id="PRU00169"/>
    </source>
</evidence>
<feature type="domain" description="HTH luxR-type" evidence="3">
    <location>
        <begin position="142"/>
        <end position="207"/>
    </location>
</feature>
<dbReference type="SMART" id="SM00421">
    <property type="entry name" value="HTH_LUXR"/>
    <property type="match status" value="1"/>
</dbReference>
<dbReference type="Proteomes" id="UP001596058">
    <property type="component" value="Unassembled WGS sequence"/>
</dbReference>
<keyword evidence="1 5" id="KW-0238">DNA-binding</keyword>
<dbReference type="SUPFAM" id="SSF46894">
    <property type="entry name" value="C-terminal effector domain of the bipartite response regulators"/>
    <property type="match status" value="1"/>
</dbReference>
<comment type="caution">
    <text evidence="5">The sequence shown here is derived from an EMBL/GenBank/DDBJ whole genome shotgun (WGS) entry which is preliminary data.</text>
</comment>
<dbReference type="PRINTS" id="PR00038">
    <property type="entry name" value="HTHLUXR"/>
</dbReference>
<dbReference type="PANTHER" id="PTHR43214">
    <property type="entry name" value="TWO-COMPONENT RESPONSE REGULATOR"/>
    <property type="match status" value="1"/>
</dbReference>
<feature type="domain" description="Response regulatory" evidence="4">
    <location>
        <begin position="11"/>
        <end position="127"/>
    </location>
</feature>
<protein>
    <submittedName>
        <fullName evidence="5">DNA-binding response regulator</fullName>
    </submittedName>
</protein>
<dbReference type="InterPro" id="IPR011006">
    <property type="entry name" value="CheY-like_superfamily"/>
</dbReference>
<dbReference type="EMBL" id="JBHSPA010000027">
    <property type="protein sequence ID" value="MFC5826913.1"/>
    <property type="molecule type" value="Genomic_DNA"/>
</dbReference>
<keyword evidence="6" id="KW-1185">Reference proteome</keyword>
<gene>
    <name evidence="5" type="ORF">ACFPZ3_23830</name>
</gene>
<dbReference type="InterPro" id="IPR001789">
    <property type="entry name" value="Sig_transdc_resp-reg_receiver"/>
</dbReference>
<dbReference type="Pfam" id="PF00196">
    <property type="entry name" value="GerE"/>
    <property type="match status" value="1"/>
</dbReference>
<dbReference type="InterPro" id="IPR000792">
    <property type="entry name" value="Tscrpt_reg_LuxR_C"/>
</dbReference>
<dbReference type="InterPro" id="IPR039420">
    <property type="entry name" value="WalR-like"/>
</dbReference>
<dbReference type="CDD" id="cd06170">
    <property type="entry name" value="LuxR_C_like"/>
    <property type="match status" value="1"/>
</dbReference>
<name>A0ABW1CPV0_9ACTN</name>
<evidence type="ECO:0000313" key="5">
    <source>
        <dbReference type="EMBL" id="MFC5826913.1"/>
    </source>
</evidence>
<proteinExistence type="predicted"/>